<dbReference type="PRINTS" id="PR00149">
    <property type="entry name" value="FUMRATELYASE"/>
</dbReference>
<name>L0GTF9_9GAMM</name>
<dbReference type="GO" id="GO:0006531">
    <property type="term" value="P:aspartate metabolic process"/>
    <property type="evidence" value="ECO:0007669"/>
    <property type="project" value="TreeGrafter"/>
</dbReference>
<dbReference type="EMBL" id="CP003051">
    <property type="protein sequence ID" value="AGA90033.1"/>
    <property type="molecule type" value="Genomic_DNA"/>
</dbReference>
<dbReference type="eggNOG" id="COG0114">
    <property type="taxonomic scope" value="Bacteria"/>
</dbReference>
<evidence type="ECO:0000313" key="5">
    <source>
        <dbReference type="EMBL" id="AGA90033.1"/>
    </source>
</evidence>
<dbReference type="InterPro" id="IPR024083">
    <property type="entry name" value="Fumarase/histidase_N"/>
</dbReference>
<dbReference type="GO" id="GO:0008797">
    <property type="term" value="F:aspartate ammonia-lyase activity"/>
    <property type="evidence" value="ECO:0007669"/>
    <property type="project" value="TreeGrafter"/>
</dbReference>
<feature type="domain" description="Fumarate lyase N-terminal" evidence="3">
    <location>
        <begin position="2"/>
        <end position="317"/>
    </location>
</feature>
<accession>L0GTF9</accession>
<dbReference type="PANTHER" id="PTHR42696">
    <property type="entry name" value="ASPARTATE AMMONIA-LYASE"/>
    <property type="match status" value="1"/>
</dbReference>
<dbReference type="Gene3D" id="1.10.40.30">
    <property type="entry name" value="Fumarase/aspartase (C-terminal domain)"/>
    <property type="match status" value="1"/>
</dbReference>
<feature type="compositionally biased region" description="Basic and acidic residues" evidence="2">
    <location>
        <begin position="447"/>
        <end position="460"/>
    </location>
</feature>
<evidence type="ECO:0000313" key="6">
    <source>
        <dbReference type="Proteomes" id="UP000010816"/>
    </source>
</evidence>
<evidence type="ECO:0000256" key="2">
    <source>
        <dbReference type="SAM" id="MobiDB-lite"/>
    </source>
</evidence>
<dbReference type="InterPro" id="IPR022761">
    <property type="entry name" value="Fumarate_lyase_N"/>
</dbReference>
<keyword evidence="6" id="KW-1185">Reference proteome</keyword>
<dbReference type="InterPro" id="IPR008948">
    <property type="entry name" value="L-Aspartase-like"/>
</dbReference>
<dbReference type="HOGENOM" id="CLU_021594_4_1_6"/>
<dbReference type="InterPro" id="IPR051546">
    <property type="entry name" value="Aspartate_Ammonia-Lyase"/>
</dbReference>
<reference evidence="5 6" key="1">
    <citation type="submission" date="2011-09" db="EMBL/GenBank/DDBJ databases">
        <title>Complete sequence of chromosome of Thioflavicoccus mobilis 8321.</title>
        <authorList>
            <consortium name="US DOE Joint Genome Institute"/>
            <person name="Lucas S."/>
            <person name="Han J."/>
            <person name="Lapidus A."/>
            <person name="Cheng J.-F."/>
            <person name="Goodwin L."/>
            <person name="Pitluck S."/>
            <person name="Peters L."/>
            <person name="Ovchinnikova G."/>
            <person name="Lu M."/>
            <person name="Detter J.C."/>
            <person name="Han C."/>
            <person name="Tapia R."/>
            <person name="Land M."/>
            <person name="Hauser L."/>
            <person name="Kyrpides N."/>
            <person name="Ivanova N."/>
            <person name="Pagani I."/>
            <person name="Vogl K."/>
            <person name="Liu Z."/>
            <person name="Imhoff J."/>
            <person name="Thiel V."/>
            <person name="Frigaard N.-U."/>
            <person name="Bryant D."/>
            <person name="Woyke T."/>
        </authorList>
    </citation>
    <scope>NUCLEOTIDE SEQUENCE [LARGE SCALE GENOMIC DNA]</scope>
    <source>
        <strain evidence="5 6">8321</strain>
    </source>
</reference>
<evidence type="ECO:0000256" key="1">
    <source>
        <dbReference type="ARBA" id="ARBA00023239"/>
    </source>
</evidence>
<dbReference type="GO" id="GO:0006099">
    <property type="term" value="P:tricarboxylic acid cycle"/>
    <property type="evidence" value="ECO:0007669"/>
    <property type="project" value="InterPro"/>
</dbReference>
<dbReference type="InterPro" id="IPR000362">
    <property type="entry name" value="Fumarate_lyase_fam"/>
</dbReference>
<dbReference type="AlphaFoldDB" id="L0GTF9"/>
<dbReference type="FunFam" id="1.10.40.30:FF:000002">
    <property type="entry name" value="Fumarate hydratase class II"/>
    <property type="match status" value="1"/>
</dbReference>
<dbReference type="InterPro" id="IPR018951">
    <property type="entry name" value="Fumarase_C_C"/>
</dbReference>
<dbReference type="Gene3D" id="1.10.275.10">
    <property type="entry name" value="Fumarase/aspartase (N-terminal domain)"/>
    <property type="match status" value="1"/>
</dbReference>
<dbReference type="PROSITE" id="PS00163">
    <property type="entry name" value="FUMARATE_LYASES"/>
    <property type="match status" value="1"/>
</dbReference>
<dbReference type="Pfam" id="PF00206">
    <property type="entry name" value="Lyase_1"/>
    <property type="match status" value="1"/>
</dbReference>
<keyword evidence="1" id="KW-0456">Lyase</keyword>
<dbReference type="GO" id="GO:0005829">
    <property type="term" value="C:cytosol"/>
    <property type="evidence" value="ECO:0007669"/>
    <property type="project" value="TreeGrafter"/>
</dbReference>
<dbReference type="FunFam" id="1.20.200.10:FF:000001">
    <property type="entry name" value="Fumarate hydratase, mitochondrial"/>
    <property type="match status" value="1"/>
</dbReference>
<protein>
    <submittedName>
        <fullName evidence="5">Fumarase</fullName>
    </submittedName>
</protein>
<feature type="domain" description="Fumarase C C-terminal" evidence="4">
    <location>
        <begin position="383"/>
        <end position="435"/>
    </location>
</feature>
<dbReference type="PANTHER" id="PTHR42696:SF2">
    <property type="entry name" value="ASPARTATE AMMONIA-LYASE"/>
    <property type="match status" value="1"/>
</dbReference>
<dbReference type="Pfam" id="PF10415">
    <property type="entry name" value="FumaraseC_C"/>
    <property type="match status" value="1"/>
</dbReference>
<dbReference type="Gene3D" id="1.20.200.10">
    <property type="entry name" value="Fumarase/aspartase (Central domain)"/>
    <property type="match status" value="1"/>
</dbReference>
<gene>
    <name evidence="5" type="ORF">Thimo_1235</name>
</gene>
<dbReference type="SUPFAM" id="SSF48557">
    <property type="entry name" value="L-aspartase-like"/>
    <property type="match status" value="1"/>
</dbReference>
<organism evidence="5 6">
    <name type="scientific">Thioflavicoccus mobilis 8321</name>
    <dbReference type="NCBI Taxonomy" id="765912"/>
    <lineage>
        <taxon>Bacteria</taxon>
        <taxon>Pseudomonadati</taxon>
        <taxon>Pseudomonadota</taxon>
        <taxon>Gammaproteobacteria</taxon>
        <taxon>Chromatiales</taxon>
        <taxon>Chromatiaceae</taxon>
        <taxon>Thioflavicoccus</taxon>
    </lineage>
</organism>
<evidence type="ECO:0000259" key="4">
    <source>
        <dbReference type="Pfam" id="PF10415"/>
    </source>
</evidence>
<dbReference type="InterPro" id="IPR020557">
    <property type="entry name" value="Fumarate_lyase_CS"/>
</dbReference>
<dbReference type="KEGG" id="tmb:Thimo_1235"/>
<dbReference type="PATRIC" id="fig|765912.4.peg.1197"/>
<dbReference type="Proteomes" id="UP000010816">
    <property type="component" value="Chromosome"/>
</dbReference>
<feature type="region of interest" description="Disordered" evidence="2">
    <location>
        <begin position="431"/>
        <end position="460"/>
    </location>
</feature>
<proteinExistence type="predicted"/>
<evidence type="ECO:0000259" key="3">
    <source>
        <dbReference type="Pfam" id="PF00206"/>
    </source>
</evidence>
<dbReference type="PRINTS" id="PR00145">
    <property type="entry name" value="ARGSUCLYASE"/>
</dbReference>
<dbReference type="STRING" id="765912.Thimo_1235"/>
<sequence>MPLYGEQTRRAVENFAIGGRPMPPSFIHALGLIKACAARVNGSLGVLPSATAAAIADAAERVAAGELDGQFPVDIFQTGSGTSANMNANEVIATLAARALGEPVHPNDQVNRGQSSNDVIPTAIHASAALELVGLGSELDALAESIEQRAAETTDVVKTGRTHLMDAVPLTLGQELGGWAAQLRACRARLADAGVRLRRIAQGGTAVGTGLNADPRFTEAFAAELSRRTGLDFAPAPDARAAIASQDTAVELSGQLRVLALALLKVANDLRWMASGPAAGLAEIELPALQAGSSIMPGKVNPVIPEAVAMACVQVVGLDAAIALAAQDNRFQLCTMLPLIGADLLEQIGLLTRACAALHTKAIERFRVNREGLARTVARNAMLVTALAPMIGYDRAAAIARRALAEDRAVLDIAREQTTIAADELRRLLDPRRLAEPTNGPELSRASGDRAVQEDRQEGD</sequence>